<dbReference type="Proteomes" id="UP001215598">
    <property type="component" value="Unassembled WGS sequence"/>
</dbReference>
<name>A0AAD7HX18_9AGAR</name>
<dbReference type="EMBL" id="JARKIB010000160">
    <property type="protein sequence ID" value="KAJ7730307.1"/>
    <property type="molecule type" value="Genomic_DNA"/>
</dbReference>
<organism evidence="1 2">
    <name type="scientific">Mycena metata</name>
    <dbReference type="NCBI Taxonomy" id="1033252"/>
    <lineage>
        <taxon>Eukaryota</taxon>
        <taxon>Fungi</taxon>
        <taxon>Dikarya</taxon>
        <taxon>Basidiomycota</taxon>
        <taxon>Agaricomycotina</taxon>
        <taxon>Agaricomycetes</taxon>
        <taxon>Agaricomycetidae</taxon>
        <taxon>Agaricales</taxon>
        <taxon>Marasmiineae</taxon>
        <taxon>Mycenaceae</taxon>
        <taxon>Mycena</taxon>
    </lineage>
</organism>
<evidence type="ECO:0000313" key="1">
    <source>
        <dbReference type="EMBL" id="KAJ7730307.1"/>
    </source>
</evidence>
<evidence type="ECO:0000313" key="2">
    <source>
        <dbReference type="Proteomes" id="UP001215598"/>
    </source>
</evidence>
<proteinExistence type="predicted"/>
<accession>A0AAD7HX18</accession>
<reference evidence="1" key="1">
    <citation type="submission" date="2023-03" db="EMBL/GenBank/DDBJ databases">
        <title>Massive genome expansion in bonnet fungi (Mycena s.s.) driven by repeated elements and novel gene families across ecological guilds.</title>
        <authorList>
            <consortium name="Lawrence Berkeley National Laboratory"/>
            <person name="Harder C.B."/>
            <person name="Miyauchi S."/>
            <person name="Viragh M."/>
            <person name="Kuo A."/>
            <person name="Thoen E."/>
            <person name="Andreopoulos B."/>
            <person name="Lu D."/>
            <person name="Skrede I."/>
            <person name="Drula E."/>
            <person name="Henrissat B."/>
            <person name="Morin E."/>
            <person name="Kohler A."/>
            <person name="Barry K."/>
            <person name="LaButti K."/>
            <person name="Morin E."/>
            <person name="Salamov A."/>
            <person name="Lipzen A."/>
            <person name="Mereny Z."/>
            <person name="Hegedus B."/>
            <person name="Baldrian P."/>
            <person name="Stursova M."/>
            <person name="Weitz H."/>
            <person name="Taylor A."/>
            <person name="Grigoriev I.V."/>
            <person name="Nagy L.G."/>
            <person name="Martin F."/>
            <person name="Kauserud H."/>
        </authorList>
    </citation>
    <scope>NUCLEOTIDE SEQUENCE</scope>
    <source>
        <strain evidence="1">CBHHK182m</strain>
    </source>
</reference>
<comment type="caution">
    <text evidence="1">The sequence shown here is derived from an EMBL/GenBank/DDBJ whole genome shotgun (WGS) entry which is preliminary data.</text>
</comment>
<sequence length="192" mass="20992">MVQPMRRGACIQHPWNVSICAEAEVSPNFRHIRKPSPHWIPTLAPIDRDPATAYSFTTLSAPFPNRRSPKQTVCFVGVAVAGRREARQTNWVGNPAFLAPVSLSFPCCTYACMPTEVIDSKPVFPTLSNTGSVVYVRRQRARVPAATYSPCAHLTEYGAPTFTLSMDIDGLSSLEIGSRVKVRADSDSLAAL</sequence>
<gene>
    <name evidence="1" type="ORF">B0H16DRAFT_1893621</name>
</gene>
<dbReference type="AlphaFoldDB" id="A0AAD7HX18"/>
<keyword evidence="2" id="KW-1185">Reference proteome</keyword>
<protein>
    <submittedName>
        <fullName evidence="1">Uncharacterized protein</fullName>
    </submittedName>
</protein>